<dbReference type="PROSITE" id="PS51257">
    <property type="entry name" value="PROKAR_LIPOPROTEIN"/>
    <property type="match status" value="1"/>
</dbReference>
<dbReference type="EMBL" id="JWLZ01000205">
    <property type="protein sequence ID" value="KHT60903.1"/>
    <property type="molecule type" value="Genomic_DNA"/>
</dbReference>
<sequence length="268" mass="28957">MKRLLVAAACITLAACSTVPESYSVLDKPSEQLAAEEAAMVEARVALEAFSPEQTQHIRSARRLPAGILSHRASVTYDILPRGELPGDGHAAYGYVIARSSHPRDVETLRALCLAMSFVLNPDSGSGLPAVFRVPTYWPTVGPAGNGGFCGTAVENYDFSWGRDAAQLLGMGGHGPYLVAWESPFEEVTPLSNKVVIDLGRLNDSQMAEVVSWWQDKAARSPLLWNDGIDFERFRLELNALIDTYGEGILKAFELFSGGSSIAVAARN</sequence>
<evidence type="ECO:0000313" key="2">
    <source>
        <dbReference type="Proteomes" id="UP000031278"/>
    </source>
</evidence>
<proteinExistence type="predicted"/>
<evidence type="ECO:0008006" key="3">
    <source>
        <dbReference type="Google" id="ProtNLM"/>
    </source>
</evidence>
<dbReference type="AlphaFoldDB" id="A0A0B9FWJ7"/>
<organism evidence="1 2">
    <name type="scientific">Photobacterium gaetbulicola</name>
    <dbReference type="NCBI Taxonomy" id="1295392"/>
    <lineage>
        <taxon>Bacteria</taxon>
        <taxon>Pseudomonadati</taxon>
        <taxon>Pseudomonadota</taxon>
        <taxon>Gammaproteobacteria</taxon>
        <taxon>Vibrionales</taxon>
        <taxon>Vibrionaceae</taxon>
        <taxon>Photobacterium</taxon>
    </lineage>
</organism>
<name>A0A0B9FWJ7_9GAMM</name>
<gene>
    <name evidence="1" type="ORF">RJ45_22945</name>
</gene>
<accession>A0A0B9FWJ7</accession>
<reference evidence="1 2" key="1">
    <citation type="submission" date="2014-12" db="EMBL/GenBank/DDBJ databases">
        <title>Genome sequencing of Photobacterium gaetbulicola AD005a.</title>
        <authorList>
            <person name="Adrian T.G.S."/>
            <person name="Chan K.G."/>
        </authorList>
    </citation>
    <scope>NUCLEOTIDE SEQUENCE [LARGE SCALE GENOMIC DNA]</scope>
    <source>
        <strain evidence="1 2">AD005a</strain>
    </source>
</reference>
<dbReference type="RefSeq" id="WP_039468134.1">
    <property type="nucleotide sequence ID" value="NZ_JWLZ01000205.1"/>
</dbReference>
<evidence type="ECO:0000313" key="1">
    <source>
        <dbReference type="EMBL" id="KHT60903.1"/>
    </source>
</evidence>
<protein>
    <recommendedName>
        <fullName evidence="3">Lipoprotein</fullName>
    </recommendedName>
</protein>
<dbReference type="Proteomes" id="UP000031278">
    <property type="component" value="Unassembled WGS sequence"/>
</dbReference>
<comment type="caution">
    <text evidence="1">The sequence shown here is derived from an EMBL/GenBank/DDBJ whole genome shotgun (WGS) entry which is preliminary data.</text>
</comment>